<reference evidence="2" key="1">
    <citation type="submission" date="2022-12" db="EMBL/GenBank/DDBJ databases">
        <title>Jiella pelagia sp. nov., isolated from phosphonate enriched culture of Northwest Pacific surface seawater.</title>
        <authorList>
            <person name="Shin D.Y."/>
            <person name="Hwang C.Y."/>
        </authorList>
    </citation>
    <scope>NUCLEOTIDE SEQUENCE</scope>
    <source>
        <strain evidence="2">HL-NP1</strain>
    </source>
</reference>
<dbReference type="RefSeq" id="WP_268880663.1">
    <property type="nucleotide sequence ID" value="NZ_CP114029.1"/>
</dbReference>
<evidence type="ECO:0000313" key="3">
    <source>
        <dbReference type="Proteomes" id="UP001164020"/>
    </source>
</evidence>
<organism evidence="2 3">
    <name type="scientific">Jiella pelagia</name>
    <dbReference type="NCBI Taxonomy" id="2986949"/>
    <lineage>
        <taxon>Bacteria</taxon>
        <taxon>Pseudomonadati</taxon>
        <taxon>Pseudomonadota</taxon>
        <taxon>Alphaproteobacteria</taxon>
        <taxon>Hyphomicrobiales</taxon>
        <taxon>Aurantimonadaceae</taxon>
        <taxon>Jiella</taxon>
    </lineage>
</organism>
<dbReference type="Proteomes" id="UP001164020">
    <property type="component" value="Chromosome"/>
</dbReference>
<accession>A0ABY7BYI8</accession>
<proteinExistence type="predicted"/>
<keyword evidence="3" id="KW-1185">Reference proteome</keyword>
<feature type="region of interest" description="Disordered" evidence="1">
    <location>
        <begin position="16"/>
        <end position="43"/>
    </location>
</feature>
<feature type="compositionally biased region" description="Basic and acidic residues" evidence="1">
    <location>
        <begin position="16"/>
        <end position="31"/>
    </location>
</feature>
<protein>
    <submittedName>
        <fullName evidence="2">Uncharacterized protein</fullName>
    </submittedName>
</protein>
<gene>
    <name evidence="2" type="ORF">OH818_22905</name>
</gene>
<dbReference type="EMBL" id="CP114029">
    <property type="protein sequence ID" value="WAP68190.1"/>
    <property type="molecule type" value="Genomic_DNA"/>
</dbReference>
<name>A0ABY7BYI8_9HYPH</name>
<sequence length="186" mass="19767">MTFATGSVIGRRLNEAAEPEPHEGHPSHEHAGPFPRECGDGMGQLPDVTSADASGCLLQAARDLAHEMRRHRLVALAKLVGRLADGGGEIVEVRGDRLLGLVGTLIGPFFCVIGKRLSIGFDVLARMFAFSTGRIGLTFEPALCPLVCWVRPGIAGCLGDVGHDLSPYANPTSDKIASTTTIRPMR</sequence>
<evidence type="ECO:0000256" key="1">
    <source>
        <dbReference type="SAM" id="MobiDB-lite"/>
    </source>
</evidence>
<evidence type="ECO:0000313" key="2">
    <source>
        <dbReference type="EMBL" id="WAP68190.1"/>
    </source>
</evidence>